<comment type="similarity">
    <text evidence="1">Belongs to the HipA Ser/Thr kinase family.</text>
</comment>
<dbReference type="eggNOG" id="COG3550">
    <property type="taxonomic scope" value="Bacteria"/>
</dbReference>
<keyword evidence="2" id="KW-0808">Transferase</keyword>
<dbReference type="PANTHER" id="PTHR37419">
    <property type="entry name" value="SERINE/THREONINE-PROTEIN KINASE TOXIN HIPA"/>
    <property type="match status" value="1"/>
</dbReference>
<dbReference type="InterPro" id="IPR012893">
    <property type="entry name" value="HipA-like_C"/>
</dbReference>
<dbReference type="STRING" id="217511.GCA_001463845_02176"/>
<organism evidence="5 6">
    <name type="scientific">Fulvimarina pelagi HTCC2506</name>
    <dbReference type="NCBI Taxonomy" id="314231"/>
    <lineage>
        <taxon>Bacteria</taxon>
        <taxon>Pseudomonadati</taxon>
        <taxon>Pseudomonadota</taxon>
        <taxon>Alphaproteobacteria</taxon>
        <taxon>Hyphomicrobiales</taxon>
        <taxon>Aurantimonadaceae</taxon>
        <taxon>Fulvimarina</taxon>
    </lineage>
</organism>
<dbReference type="HOGENOM" id="CLU_599820_0_0_5"/>
<evidence type="ECO:0000313" key="5">
    <source>
        <dbReference type="EMBL" id="EAU41340.1"/>
    </source>
</evidence>
<dbReference type="EMBL" id="AATP01000003">
    <property type="protein sequence ID" value="EAU41340.1"/>
    <property type="molecule type" value="Genomic_DNA"/>
</dbReference>
<accession>Q0G258</accession>
<protein>
    <recommendedName>
        <fullName evidence="4">HipA-like C-terminal domain-containing protein</fullName>
    </recommendedName>
</protein>
<evidence type="ECO:0000259" key="4">
    <source>
        <dbReference type="Pfam" id="PF07804"/>
    </source>
</evidence>
<dbReference type="AlphaFoldDB" id="Q0G258"/>
<dbReference type="InterPro" id="IPR052028">
    <property type="entry name" value="HipA_Ser/Thr_kinase"/>
</dbReference>
<dbReference type="Proteomes" id="UP000004310">
    <property type="component" value="Unassembled WGS sequence"/>
</dbReference>
<dbReference type="GO" id="GO:0005829">
    <property type="term" value="C:cytosol"/>
    <property type="evidence" value="ECO:0007669"/>
    <property type="project" value="TreeGrafter"/>
</dbReference>
<evidence type="ECO:0000313" key="6">
    <source>
        <dbReference type="Proteomes" id="UP000004310"/>
    </source>
</evidence>
<evidence type="ECO:0000256" key="2">
    <source>
        <dbReference type="ARBA" id="ARBA00022679"/>
    </source>
</evidence>
<dbReference type="Pfam" id="PF07804">
    <property type="entry name" value="HipA_C"/>
    <property type="match status" value="1"/>
</dbReference>
<gene>
    <name evidence="5" type="ORF">FP2506_01195</name>
</gene>
<name>Q0G258_9HYPH</name>
<keyword evidence="3" id="KW-0418">Kinase</keyword>
<evidence type="ECO:0000256" key="3">
    <source>
        <dbReference type="ARBA" id="ARBA00022777"/>
    </source>
</evidence>
<proteinExistence type="inferred from homology"/>
<sequence>MSDRSAVVWTRATGSPRRLGLLLRSDKAIRFTYDEASSDLPGISLVHDTTRTAGHTLEFRPTEENRLPPMFQALIPPADSANLQRRILTHLIEKSGDRISNPADLEWRMLVLAGRNGIGHLDVFSSDEAAAGYYAEQVDPVVFDNEELAERPLWNLVINAISPTADPLTIEEVAERIKAQPSVGGMMPKLLAKIRRSNGQIVDALVKIEPREYPGILALEDLAYEMHSRIGIPIPRRRLYVSGDGVRILATERFDRRDGRPVPMESAFTALYCATAGRIGQRWSNEGASPSLEDVTKLIEHSITGVSAAPASDIRELFRRTVMSLLTGNGDNHLENHAFLGSRGSAGLSPLYDPAPMRGYHRHQMVSSLAFGGMVFRQGSIPSDLGEGVLRFAASIGLQKRVALGEIERCLEATTDFAVMASRVEDRGVGPDLVGRIEGIRYRIERLVSGRRNIRANRVFEPIGRRS</sequence>
<keyword evidence="6" id="KW-1185">Reference proteome</keyword>
<evidence type="ECO:0000256" key="1">
    <source>
        <dbReference type="ARBA" id="ARBA00010164"/>
    </source>
</evidence>
<dbReference type="GO" id="GO:0004674">
    <property type="term" value="F:protein serine/threonine kinase activity"/>
    <property type="evidence" value="ECO:0007669"/>
    <property type="project" value="TreeGrafter"/>
</dbReference>
<feature type="domain" description="HipA-like C-terminal" evidence="4">
    <location>
        <begin position="182"/>
        <end position="413"/>
    </location>
</feature>
<dbReference type="RefSeq" id="WP_007065389.1">
    <property type="nucleotide sequence ID" value="NZ_DS022272.1"/>
</dbReference>
<reference evidence="5 6" key="1">
    <citation type="journal article" date="2010" name="J. Bacteriol.">
        <title>Genome sequence of Fulvimarina pelagi HTCC2506T, a Mn(II)-oxidizing alphaproteobacterium possessing an aerobic anoxygenic photosynthetic gene cluster and Xanthorhodopsin.</title>
        <authorList>
            <person name="Kang I."/>
            <person name="Oh H.M."/>
            <person name="Lim S.I."/>
            <person name="Ferriera S."/>
            <person name="Giovannoni S.J."/>
            <person name="Cho J.C."/>
        </authorList>
    </citation>
    <scope>NUCLEOTIDE SEQUENCE [LARGE SCALE GENOMIC DNA]</scope>
    <source>
        <strain evidence="5 6">HTCC2506</strain>
    </source>
</reference>
<comment type="caution">
    <text evidence="5">The sequence shown here is derived from an EMBL/GenBank/DDBJ whole genome shotgun (WGS) entry which is preliminary data.</text>
</comment>